<dbReference type="AlphaFoldDB" id="A0AAE0M0S6"/>
<sequence length="227" mass="26016">MATTETEIQPDLAAKLPNELVEEILSAHVRSFDHNPSYQWIQLRHLSRRQRHLIETYFRKFWLPTVSITLYLGGHHQIDYKFSSVEWSGAGNLDTDSTNREESTFLAVFRADQSTVFHDRDTPNPFTPAALARLWREYLAETKPDCGRTASIRFGEGVLNGGLSGGYIFNVAELHGLQFDASDGSEIWFRFRETITSVMRDEFRLRQITLNLVSTASRDMLADWNGV</sequence>
<evidence type="ECO:0000313" key="1">
    <source>
        <dbReference type="EMBL" id="KAK3314882.1"/>
    </source>
</evidence>
<gene>
    <name evidence="1" type="ORF">B0H66DRAFT_324954</name>
</gene>
<proteinExistence type="predicted"/>
<protein>
    <submittedName>
        <fullName evidence="1">Uncharacterized protein</fullName>
    </submittedName>
</protein>
<evidence type="ECO:0000313" key="2">
    <source>
        <dbReference type="Proteomes" id="UP001283341"/>
    </source>
</evidence>
<reference evidence="1" key="2">
    <citation type="submission" date="2023-06" db="EMBL/GenBank/DDBJ databases">
        <authorList>
            <consortium name="Lawrence Berkeley National Laboratory"/>
            <person name="Haridas S."/>
            <person name="Hensen N."/>
            <person name="Bonometti L."/>
            <person name="Westerberg I."/>
            <person name="Brannstrom I.O."/>
            <person name="Guillou S."/>
            <person name="Cros-Aarteil S."/>
            <person name="Calhoun S."/>
            <person name="Kuo A."/>
            <person name="Mondo S."/>
            <person name="Pangilinan J."/>
            <person name="Riley R."/>
            <person name="Labutti K."/>
            <person name="Andreopoulos B."/>
            <person name="Lipzen A."/>
            <person name="Chen C."/>
            <person name="Yanf M."/>
            <person name="Daum C."/>
            <person name="Ng V."/>
            <person name="Clum A."/>
            <person name="Steindorff A."/>
            <person name="Ohm R."/>
            <person name="Martin F."/>
            <person name="Silar P."/>
            <person name="Natvig D."/>
            <person name="Lalanne C."/>
            <person name="Gautier V."/>
            <person name="Ament-Velasquez S.L."/>
            <person name="Kruys A."/>
            <person name="Hutchinson M.I."/>
            <person name="Powell A.J."/>
            <person name="Barry K."/>
            <person name="Miller A.N."/>
            <person name="Grigoriev I.V."/>
            <person name="Debuchy R."/>
            <person name="Gladieux P."/>
            <person name="Thoren M.H."/>
            <person name="Johannesson H."/>
        </authorList>
    </citation>
    <scope>NUCLEOTIDE SEQUENCE</scope>
    <source>
        <strain evidence="1">CBS 118394</strain>
    </source>
</reference>
<dbReference type="Proteomes" id="UP001283341">
    <property type="component" value="Unassembled WGS sequence"/>
</dbReference>
<organism evidence="1 2">
    <name type="scientific">Apodospora peruviana</name>
    <dbReference type="NCBI Taxonomy" id="516989"/>
    <lineage>
        <taxon>Eukaryota</taxon>
        <taxon>Fungi</taxon>
        <taxon>Dikarya</taxon>
        <taxon>Ascomycota</taxon>
        <taxon>Pezizomycotina</taxon>
        <taxon>Sordariomycetes</taxon>
        <taxon>Sordariomycetidae</taxon>
        <taxon>Sordariales</taxon>
        <taxon>Lasiosphaeriaceae</taxon>
        <taxon>Apodospora</taxon>
    </lineage>
</organism>
<dbReference type="EMBL" id="JAUEDM010000006">
    <property type="protein sequence ID" value="KAK3314882.1"/>
    <property type="molecule type" value="Genomic_DNA"/>
</dbReference>
<accession>A0AAE0M0S6</accession>
<name>A0AAE0M0S6_9PEZI</name>
<comment type="caution">
    <text evidence="1">The sequence shown here is derived from an EMBL/GenBank/DDBJ whole genome shotgun (WGS) entry which is preliminary data.</text>
</comment>
<reference evidence="1" key="1">
    <citation type="journal article" date="2023" name="Mol. Phylogenet. Evol.">
        <title>Genome-scale phylogeny and comparative genomics of the fungal order Sordariales.</title>
        <authorList>
            <person name="Hensen N."/>
            <person name="Bonometti L."/>
            <person name="Westerberg I."/>
            <person name="Brannstrom I.O."/>
            <person name="Guillou S."/>
            <person name="Cros-Aarteil S."/>
            <person name="Calhoun S."/>
            <person name="Haridas S."/>
            <person name="Kuo A."/>
            <person name="Mondo S."/>
            <person name="Pangilinan J."/>
            <person name="Riley R."/>
            <person name="LaButti K."/>
            <person name="Andreopoulos B."/>
            <person name="Lipzen A."/>
            <person name="Chen C."/>
            <person name="Yan M."/>
            <person name="Daum C."/>
            <person name="Ng V."/>
            <person name="Clum A."/>
            <person name="Steindorff A."/>
            <person name="Ohm R.A."/>
            <person name="Martin F."/>
            <person name="Silar P."/>
            <person name="Natvig D.O."/>
            <person name="Lalanne C."/>
            <person name="Gautier V."/>
            <person name="Ament-Velasquez S.L."/>
            <person name="Kruys A."/>
            <person name="Hutchinson M.I."/>
            <person name="Powell A.J."/>
            <person name="Barry K."/>
            <person name="Miller A.N."/>
            <person name="Grigoriev I.V."/>
            <person name="Debuchy R."/>
            <person name="Gladieux P."/>
            <person name="Hiltunen Thoren M."/>
            <person name="Johannesson H."/>
        </authorList>
    </citation>
    <scope>NUCLEOTIDE SEQUENCE</scope>
    <source>
        <strain evidence="1">CBS 118394</strain>
    </source>
</reference>
<keyword evidence="2" id="KW-1185">Reference proteome</keyword>